<accession>A0A1L3ZXG6</accession>
<evidence type="ECO:0000313" key="4">
    <source>
        <dbReference type="Proteomes" id="UP000182063"/>
    </source>
</evidence>
<dbReference type="OrthoDB" id="5825388at2"/>
<dbReference type="EMBL" id="CP018221">
    <property type="protein sequence ID" value="API60333.1"/>
    <property type="molecule type" value="Genomic_DNA"/>
</dbReference>
<feature type="transmembrane region" description="Helical" evidence="1">
    <location>
        <begin position="43"/>
        <end position="65"/>
    </location>
</feature>
<dbReference type="Pfam" id="PF04536">
    <property type="entry name" value="TPM_phosphatase"/>
    <property type="match status" value="1"/>
</dbReference>
<evidence type="ECO:0000256" key="1">
    <source>
        <dbReference type="SAM" id="Phobius"/>
    </source>
</evidence>
<dbReference type="PANTHER" id="PTHR30373:SF8">
    <property type="entry name" value="BLL7265 PROTEIN"/>
    <property type="match status" value="1"/>
</dbReference>
<dbReference type="STRING" id="1921510.BSL82_14405"/>
<evidence type="ECO:0000313" key="3">
    <source>
        <dbReference type="EMBL" id="API60333.1"/>
    </source>
</evidence>
<dbReference type="Proteomes" id="UP000182063">
    <property type="component" value="Chromosome"/>
</dbReference>
<proteinExistence type="predicted"/>
<name>A0A1L3ZXG6_9SPHN</name>
<dbReference type="InterPro" id="IPR007621">
    <property type="entry name" value="TPM_dom"/>
</dbReference>
<dbReference type="KEGG" id="sphj:BSL82_14405"/>
<keyword evidence="1" id="KW-0812">Transmembrane</keyword>
<protein>
    <recommendedName>
        <fullName evidence="2">TPM domain-containing protein</fullName>
    </recommendedName>
</protein>
<organism evidence="3 4">
    <name type="scientific">Tardibacter chloracetimidivorans</name>
    <dbReference type="NCBI Taxonomy" id="1921510"/>
    <lineage>
        <taxon>Bacteria</taxon>
        <taxon>Pseudomonadati</taxon>
        <taxon>Pseudomonadota</taxon>
        <taxon>Alphaproteobacteria</taxon>
        <taxon>Sphingomonadales</taxon>
        <taxon>Sphingomonadaceae</taxon>
        <taxon>Tardibacter</taxon>
    </lineage>
</organism>
<dbReference type="PANTHER" id="PTHR30373">
    <property type="entry name" value="UPF0603 PROTEIN YGCG"/>
    <property type="match status" value="1"/>
</dbReference>
<keyword evidence="4" id="KW-1185">Reference proteome</keyword>
<feature type="transmembrane region" description="Helical" evidence="1">
    <location>
        <begin position="85"/>
        <end position="106"/>
    </location>
</feature>
<keyword evidence="1" id="KW-1133">Transmembrane helix</keyword>
<keyword evidence="1" id="KW-0472">Membrane</keyword>
<sequence>MVMTVDPGDHQRVTAAVREVETRTSGEIVTIAARSSDHYLDMVLAWGVLAVFLALATLAALPPPMVERLHGAALGWQAQLSHGEALAALILLLAVKFGAVCWIVSLRPVRLALTPRAIKARRVRARAIDCFRVGAEWRTVGRTAVLIYVSLAEHQVEIVADRAIHSRVEPEEWGRIAAGLVDALKDGRPGDGLVAAVEQSGELLARHFPPDVRNPNELPDRLIETGQ</sequence>
<gene>
    <name evidence="3" type="ORF">BSL82_14405</name>
</gene>
<dbReference type="Gene3D" id="3.10.310.50">
    <property type="match status" value="1"/>
</dbReference>
<evidence type="ECO:0000259" key="2">
    <source>
        <dbReference type="Pfam" id="PF04536"/>
    </source>
</evidence>
<feature type="domain" description="TPM" evidence="2">
    <location>
        <begin position="133"/>
        <end position="200"/>
    </location>
</feature>
<dbReference type="AlphaFoldDB" id="A0A1L3ZXG6"/>
<reference evidence="4" key="1">
    <citation type="submission" date="2016-11" db="EMBL/GenBank/DDBJ databases">
        <title>Complete Genome Sequence of alachlor-degrading Sphingomonas sp. strain JJ-A5.</title>
        <authorList>
            <person name="Lee H."/>
            <person name="Ka J.-O."/>
        </authorList>
    </citation>
    <scope>NUCLEOTIDE SEQUENCE [LARGE SCALE GENOMIC DNA]</scope>
    <source>
        <strain evidence="4">JJ-A5</strain>
    </source>
</reference>